<protein>
    <submittedName>
        <fullName evidence="1">Histidine phosphatase family protein</fullName>
        <ecNumber evidence="1">3.1.3.-</ecNumber>
    </submittedName>
</protein>
<dbReference type="EC" id="3.1.3.-" evidence="1"/>
<keyword evidence="1" id="KW-0378">Hydrolase</keyword>
<evidence type="ECO:0000313" key="2">
    <source>
        <dbReference type="Proteomes" id="UP001364695"/>
    </source>
</evidence>
<organism evidence="1 2">
    <name type="scientific">Amphibiibacter pelophylacis</name>
    <dbReference type="NCBI Taxonomy" id="1799477"/>
    <lineage>
        <taxon>Bacteria</taxon>
        <taxon>Pseudomonadati</taxon>
        <taxon>Pseudomonadota</taxon>
        <taxon>Betaproteobacteria</taxon>
        <taxon>Burkholderiales</taxon>
        <taxon>Sphaerotilaceae</taxon>
        <taxon>Amphibiibacter</taxon>
    </lineage>
</organism>
<dbReference type="Proteomes" id="UP001364695">
    <property type="component" value="Unassembled WGS sequence"/>
</dbReference>
<evidence type="ECO:0000313" key="1">
    <source>
        <dbReference type="EMBL" id="MEJ7136896.1"/>
    </source>
</evidence>
<gene>
    <name evidence="1" type="ORF">RV045_00430</name>
</gene>
<keyword evidence="2" id="KW-1185">Reference proteome</keyword>
<comment type="caution">
    <text evidence="1">The sequence shown here is derived from an EMBL/GenBank/DDBJ whole genome shotgun (WGS) entry which is preliminary data.</text>
</comment>
<accession>A0ACC6NY57</accession>
<dbReference type="EMBL" id="JAWDIE010000001">
    <property type="protein sequence ID" value="MEJ7136896.1"/>
    <property type="molecule type" value="Genomic_DNA"/>
</dbReference>
<name>A0ACC6NY57_9BURK</name>
<sequence length="222" mass="24757">MSSKEAGTNFLLVRHGETDWNVERRLQGHTDIALNARGLEQAAQTAQALRFENVQRVVSSDLQRARQTAQAVLDALTPASALPPLQLEISLRERHFGVLQGRSAHELQCSDEPLARIWHERQVDAVLTGGESLAVFHARVVEVLERLATQHAGETVVLVAHGGVLDSMYRHIRGLPLHTAREWLLPNAAIHRVSHHPQRGWQVLAWADERHLKAARDEVDAA</sequence>
<reference evidence="1" key="1">
    <citation type="submission" date="2023-10" db="EMBL/GenBank/DDBJ databases">
        <title>Amphibacter perezi, gen. nov., sp. nov. a novel taxa of the family Comamonadaceae, class Betaproteobacteria isolated from the skin microbiota of Pelophylax perezi from different populations.</title>
        <authorList>
            <person name="Costa S."/>
            <person name="Proenca D.N."/>
            <person name="Lopes I."/>
            <person name="Morais P.V."/>
        </authorList>
    </citation>
    <scope>NUCLEOTIDE SEQUENCE</scope>
    <source>
        <strain evidence="1">SL12-8</strain>
    </source>
</reference>
<proteinExistence type="predicted"/>